<dbReference type="PANTHER" id="PTHR30160:SF22">
    <property type="entry name" value="LIPOPOLYSACCHARIDE CORE BIOSYNTHESIS PROTEIN"/>
    <property type="match status" value="1"/>
</dbReference>
<evidence type="ECO:0000313" key="3">
    <source>
        <dbReference type="EMBL" id="MBD3863163.1"/>
    </source>
</evidence>
<accession>A0ABR8LUV0</accession>
<dbReference type="Proteomes" id="UP000627521">
    <property type="component" value="Unassembled WGS sequence"/>
</dbReference>
<dbReference type="CDD" id="cd03789">
    <property type="entry name" value="GT9_LPS_heptosyltransferase"/>
    <property type="match status" value="1"/>
</dbReference>
<dbReference type="SUPFAM" id="SSF53756">
    <property type="entry name" value="UDP-Glycosyltransferase/glycogen phosphorylase"/>
    <property type="match status" value="1"/>
</dbReference>
<sequence>MGDVAMTVPVLQALTQHYPDLKLTVLTRPFFAPFFRDLKNVEVFAIDLNKQHKGIFGLYKLSNQLKALQIDAVADLHNVLRTKILKLFFFGKKFKQIDKGRSEKKALVNGQNFHPLKSTHQRYADVFKALGFKLSLDSPSFPSKKTLPEAILKKVNNQNTKQWIGIAPFAQYTSKMYPLDQMQEVINVLQKHYIIFLFGGKADQAKLDSLAANSDAVINVAGQYNLNQELDLISNLDVMISMDSGNAHLAAMLGVKVITIWGVTHPYAGFAAFNQPKSYNITPDKMLYPKLPTSIYGNKYPEDYKNVAGSIQPKQITEKVTAVLNA</sequence>
<reference evidence="3 4" key="1">
    <citation type="submission" date="2020-09" db="EMBL/GenBank/DDBJ databases">
        <title>Bacillus nautilus sp. nov., Chryseoglobus crepusculi sp. nov, and Psychrobacter noctis sp. nov., isolated from deep-sea sponges from the equatorial Atlantic.</title>
        <authorList>
            <person name="Stennett H.L."/>
            <person name="Williams S.E."/>
        </authorList>
    </citation>
    <scope>NUCLEOTIDE SEQUENCE [LARGE SCALE GENOMIC DNA]</scope>
    <source>
        <strain evidence="3 4">28M-24</strain>
    </source>
</reference>
<evidence type="ECO:0000256" key="1">
    <source>
        <dbReference type="ARBA" id="ARBA00022676"/>
    </source>
</evidence>
<name>A0ABR8LUV0_9FLAO</name>
<protein>
    <submittedName>
        <fullName evidence="3">Glycosyltransferase family 9 protein</fullName>
    </submittedName>
</protein>
<dbReference type="Pfam" id="PF01075">
    <property type="entry name" value="Glyco_transf_9"/>
    <property type="match status" value="1"/>
</dbReference>
<dbReference type="InterPro" id="IPR002201">
    <property type="entry name" value="Glyco_trans_9"/>
</dbReference>
<comment type="caution">
    <text evidence="3">The sequence shown here is derived from an EMBL/GenBank/DDBJ whole genome shotgun (WGS) entry which is preliminary data.</text>
</comment>
<proteinExistence type="predicted"/>
<dbReference type="EMBL" id="JACXXH010000003">
    <property type="protein sequence ID" value="MBD3863163.1"/>
    <property type="molecule type" value="Genomic_DNA"/>
</dbReference>
<keyword evidence="1" id="KW-0328">Glycosyltransferase</keyword>
<evidence type="ECO:0000256" key="2">
    <source>
        <dbReference type="ARBA" id="ARBA00022679"/>
    </source>
</evidence>
<dbReference type="PANTHER" id="PTHR30160">
    <property type="entry name" value="TETRAACYLDISACCHARIDE 4'-KINASE-RELATED"/>
    <property type="match status" value="1"/>
</dbReference>
<keyword evidence="2" id="KW-0808">Transferase</keyword>
<gene>
    <name evidence="3" type="ORF">IEG06_06845</name>
</gene>
<organism evidence="3 4">
    <name type="scientific">Olleya marilimosa</name>
    <dbReference type="NCBI Taxonomy" id="272164"/>
    <lineage>
        <taxon>Bacteria</taxon>
        <taxon>Pseudomonadati</taxon>
        <taxon>Bacteroidota</taxon>
        <taxon>Flavobacteriia</taxon>
        <taxon>Flavobacteriales</taxon>
        <taxon>Flavobacteriaceae</taxon>
    </lineage>
</organism>
<dbReference type="InterPro" id="IPR051199">
    <property type="entry name" value="LPS_LOS_Heptosyltrfase"/>
</dbReference>
<keyword evidence="4" id="KW-1185">Reference proteome</keyword>
<dbReference type="Gene3D" id="3.40.50.2000">
    <property type="entry name" value="Glycogen Phosphorylase B"/>
    <property type="match status" value="2"/>
</dbReference>
<evidence type="ECO:0000313" key="4">
    <source>
        <dbReference type="Proteomes" id="UP000627521"/>
    </source>
</evidence>